<dbReference type="EMBL" id="VOWB01000008">
    <property type="protein sequence ID" value="TXE84758.1"/>
    <property type="molecule type" value="Genomic_DNA"/>
</dbReference>
<keyword evidence="1" id="KW-0175">Coiled coil</keyword>
<dbReference type="AlphaFoldDB" id="A0A5C7DRU6"/>
<name>A0A5C7DRU6_9BACT</name>
<feature type="coiled-coil region" evidence="1">
    <location>
        <begin position="97"/>
        <end position="139"/>
    </location>
</feature>
<sequence length="206" mass="24287">MNTTETLINNAKDLTQEVIDTTKEVSTNLMAKFKKYKEDIKNSKYILNQNKIDINDNDSYADKGFFAFLADLLKIKENQFEHNSLISELWKNERLSREVLSEHLKEQLDKYSNLEKSVLREKNLEYTNFDKLKKNIENEKLLDLASNILEEKIKEFKKDNPHIQNIEEMKTKEIKNIKDIQPSQVISIADNIHDTKNIAKNIIKKR</sequence>
<dbReference type="RefSeq" id="WP_147574768.1">
    <property type="nucleotide sequence ID" value="NZ_VOWB01000008.1"/>
</dbReference>
<organism evidence="2 3">
    <name type="scientific">Campylobacter peloridis</name>
    <dbReference type="NCBI Taxonomy" id="488546"/>
    <lineage>
        <taxon>Bacteria</taxon>
        <taxon>Pseudomonadati</taxon>
        <taxon>Campylobacterota</taxon>
        <taxon>Epsilonproteobacteria</taxon>
        <taxon>Campylobacterales</taxon>
        <taxon>Campylobacteraceae</taxon>
        <taxon>Campylobacter</taxon>
    </lineage>
</organism>
<proteinExistence type="predicted"/>
<evidence type="ECO:0000313" key="2">
    <source>
        <dbReference type="EMBL" id="TXE84758.1"/>
    </source>
</evidence>
<accession>A0A5C7DRU6</accession>
<gene>
    <name evidence="2" type="ORF">FPD46_00550</name>
</gene>
<evidence type="ECO:0000313" key="3">
    <source>
        <dbReference type="Proteomes" id="UP000321310"/>
    </source>
</evidence>
<comment type="caution">
    <text evidence="2">The sequence shown here is derived from an EMBL/GenBank/DDBJ whole genome shotgun (WGS) entry which is preliminary data.</text>
</comment>
<reference evidence="2 3" key="1">
    <citation type="submission" date="2019-07" db="EMBL/GenBank/DDBJ databases">
        <title>Rapid identification of Enteric Bacteria from Whole Genome Sequences (WGS) using Average Nucleotide Identity (ANI).</title>
        <authorList>
            <person name="Lane C."/>
        </authorList>
    </citation>
    <scope>NUCLEOTIDE SEQUENCE [LARGE SCALE GENOMIC DNA]</scope>
    <source>
        <strain evidence="2 3">2016D-0250</strain>
    </source>
</reference>
<protein>
    <submittedName>
        <fullName evidence="2">Uncharacterized protein</fullName>
    </submittedName>
</protein>
<dbReference type="Proteomes" id="UP000321310">
    <property type="component" value="Unassembled WGS sequence"/>
</dbReference>
<evidence type="ECO:0000256" key="1">
    <source>
        <dbReference type="SAM" id="Coils"/>
    </source>
</evidence>